<dbReference type="Proteomes" id="UP000094622">
    <property type="component" value="Unassembled WGS sequence"/>
</dbReference>
<name>A0A1E3GU55_9HYPH</name>
<dbReference type="PATRIC" id="fig|1439726.3.peg.4655"/>
<gene>
    <name evidence="1" type="ORF">A6302_04384</name>
</gene>
<evidence type="ECO:0000313" key="2">
    <source>
        <dbReference type="Proteomes" id="UP000094622"/>
    </source>
</evidence>
<dbReference type="RefSeq" id="WP_069308453.1">
    <property type="nucleotide sequence ID" value="NZ_MCRJ01000206.1"/>
</dbReference>
<dbReference type="AlphaFoldDB" id="A0A1E3GU55"/>
<accession>A0A1E3GU55</accession>
<keyword evidence="2" id="KW-1185">Reference proteome</keyword>
<comment type="caution">
    <text evidence="1">The sequence shown here is derived from an EMBL/GenBank/DDBJ whole genome shotgun (WGS) entry which is preliminary data.</text>
</comment>
<dbReference type="NCBIfam" id="NF007277">
    <property type="entry name" value="PRK09736.1"/>
    <property type="match status" value="1"/>
</dbReference>
<protein>
    <submittedName>
        <fullName evidence="1">5-methylcytosine-specific restriction enzyme subunit McrC</fullName>
    </submittedName>
</protein>
<proteinExistence type="predicted"/>
<dbReference type="InterPro" id="IPR019292">
    <property type="entry name" value="McrC"/>
</dbReference>
<dbReference type="EMBL" id="MCRJ01000206">
    <property type="protein sequence ID" value="ODN67544.1"/>
    <property type="molecule type" value="Genomic_DNA"/>
</dbReference>
<reference evidence="1 2" key="1">
    <citation type="submission" date="2016-07" db="EMBL/GenBank/DDBJ databases">
        <title>Draft Genome Sequence of Methylobrevis pamukkalensis PK2.</title>
        <authorList>
            <person name="Vasilenko O.V."/>
            <person name="Doronina N.V."/>
            <person name="Shmareva M.N."/>
            <person name="Tarlachkov S.V."/>
            <person name="Mustakhimov I."/>
            <person name="Trotsenko Y.A."/>
        </authorList>
    </citation>
    <scope>NUCLEOTIDE SEQUENCE [LARGE SCALE GENOMIC DNA]</scope>
    <source>
        <strain evidence="1 2">PK2</strain>
    </source>
</reference>
<dbReference type="PIRSF" id="PIRSF003109">
    <property type="entry name" value="McrC"/>
    <property type="match status" value="1"/>
</dbReference>
<dbReference type="PANTHER" id="PTHR38733">
    <property type="entry name" value="PROTEIN MCRC"/>
    <property type="match status" value="1"/>
</dbReference>
<sequence>MVIADAWVARETAAAGFIGRIPVRNIWLLMLYASDLFKTLGRTRVDVERNTDEIADLVAELLAQAVEERQRRQLSLGYRQRSADLSRVRGRIDVLRTERRQLLARGAVACRFVELSVDTPRNRFVRGALEAVARLVARPELRHRCRRLAADMQALGVAGAMPSRTELSADRIGRHDAADQQMLAAAILAMDLVLPTEWAGPRPLPMPDREEQWARRLFERAVGGFYRTVLPPERWGVRTGGALDWPLDWWSEGAREILPGMQTDIVLDDLAAGRRIVIDTKFTGIVTAGWRREATLRSGYLYQIYAYLRSQTGRGDALADRAEGVLLHPTIGEAMDEAISVHGHLIRFATVDLAADGAAFRRQLLKLTLQFQGETPPDEPPVP</sequence>
<dbReference type="GO" id="GO:0009307">
    <property type="term" value="P:DNA restriction-modification system"/>
    <property type="evidence" value="ECO:0007669"/>
    <property type="project" value="InterPro"/>
</dbReference>
<evidence type="ECO:0000313" key="1">
    <source>
        <dbReference type="EMBL" id="ODN67544.1"/>
    </source>
</evidence>
<dbReference type="PANTHER" id="PTHR38733:SF1">
    <property type="entry name" value="TYPE IV METHYL-DIRECTED RESTRICTION ENZYME ECOKMCRBC"/>
    <property type="match status" value="1"/>
</dbReference>
<organism evidence="1 2">
    <name type="scientific">Methylobrevis pamukkalensis</name>
    <dbReference type="NCBI Taxonomy" id="1439726"/>
    <lineage>
        <taxon>Bacteria</taxon>
        <taxon>Pseudomonadati</taxon>
        <taxon>Pseudomonadota</taxon>
        <taxon>Alphaproteobacteria</taxon>
        <taxon>Hyphomicrobiales</taxon>
        <taxon>Pleomorphomonadaceae</taxon>
        <taxon>Methylobrevis</taxon>
    </lineage>
</organism>
<dbReference type="Pfam" id="PF10117">
    <property type="entry name" value="McrBC"/>
    <property type="match status" value="1"/>
</dbReference>
<dbReference type="OrthoDB" id="5500856at2"/>
<dbReference type="InterPro" id="IPR014407">
    <property type="entry name" value="McrC_bac"/>
</dbReference>